<dbReference type="InterPro" id="IPR000847">
    <property type="entry name" value="LysR_HTH_N"/>
</dbReference>
<keyword evidence="7" id="KW-1185">Reference proteome</keyword>
<evidence type="ECO:0000313" key="6">
    <source>
        <dbReference type="EMBL" id="GMA41634.1"/>
    </source>
</evidence>
<gene>
    <name evidence="6" type="ORF">GCM10025883_36790</name>
</gene>
<dbReference type="SUPFAM" id="SSF46785">
    <property type="entry name" value="Winged helix' DNA-binding domain"/>
    <property type="match status" value="1"/>
</dbReference>
<name>A0ABQ6IUM9_9MICO</name>
<dbReference type="SUPFAM" id="SSF53850">
    <property type="entry name" value="Periplasmic binding protein-like II"/>
    <property type="match status" value="1"/>
</dbReference>
<keyword evidence="2" id="KW-0805">Transcription regulation</keyword>
<proteinExistence type="inferred from homology"/>
<dbReference type="InterPro" id="IPR005119">
    <property type="entry name" value="LysR_subst-bd"/>
</dbReference>
<evidence type="ECO:0000256" key="2">
    <source>
        <dbReference type="ARBA" id="ARBA00023015"/>
    </source>
</evidence>
<reference evidence="7" key="1">
    <citation type="journal article" date="2019" name="Int. J. Syst. Evol. Microbiol.">
        <title>The Global Catalogue of Microorganisms (GCM) 10K type strain sequencing project: providing services to taxonomists for standard genome sequencing and annotation.</title>
        <authorList>
            <consortium name="The Broad Institute Genomics Platform"/>
            <consortium name="The Broad Institute Genome Sequencing Center for Infectious Disease"/>
            <person name="Wu L."/>
            <person name="Ma J."/>
        </authorList>
    </citation>
    <scope>NUCLEOTIDE SEQUENCE [LARGE SCALE GENOMIC DNA]</scope>
    <source>
        <strain evidence="7">NBRC 113072</strain>
    </source>
</reference>
<evidence type="ECO:0000256" key="1">
    <source>
        <dbReference type="ARBA" id="ARBA00009437"/>
    </source>
</evidence>
<evidence type="ECO:0000256" key="3">
    <source>
        <dbReference type="ARBA" id="ARBA00023125"/>
    </source>
</evidence>
<comment type="caution">
    <text evidence="6">The sequence shown here is derived from an EMBL/GenBank/DDBJ whole genome shotgun (WGS) entry which is preliminary data.</text>
</comment>
<protein>
    <submittedName>
        <fullName evidence="6">LysR family transcriptional regulator</fullName>
    </submittedName>
</protein>
<evidence type="ECO:0000256" key="4">
    <source>
        <dbReference type="ARBA" id="ARBA00023163"/>
    </source>
</evidence>
<dbReference type="Proteomes" id="UP001157126">
    <property type="component" value="Unassembled WGS sequence"/>
</dbReference>
<comment type="similarity">
    <text evidence="1">Belongs to the LysR transcriptional regulatory family.</text>
</comment>
<evidence type="ECO:0000259" key="5">
    <source>
        <dbReference type="PROSITE" id="PS50931"/>
    </source>
</evidence>
<dbReference type="PANTHER" id="PTHR30346:SF29">
    <property type="entry name" value="LYSR SUBSTRATE-BINDING"/>
    <property type="match status" value="1"/>
</dbReference>
<accession>A0ABQ6IUM9</accession>
<dbReference type="InterPro" id="IPR036390">
    <property type="entry name" value="WH_DNA-bd_sf"/>
</dbReference>
<dbReference type="Gene3D" id="1.10.10.10">
    <property type="entry name" value="Winged helix-like DNA-binding domain superfamily/Winged helix DNA-binding domain"/>
    <property type="match status" value="1"/>
</dbReference>
<dbReference type="PROSITE" id="PS50931">
    <property type="entry name" value="HTH_LYSR"/>
    <property type="match status" value="1"/>
</dbReference>
<dbReference type="PANTHER" id="PTHR30346">
    <property type="entry name" value="TRANSCRIPTIONAL DUAL REGULATOR HCAR-RELATED"/>
    <property type="match status" value="1"/>
</dbReference>
<dbReference type="RefSeq" id="WP_284305176.1">
    <property type="nucleotide sequence ID" value="NZ_BSUO01000001.1"/>
</dbReference>
<keyword evidence="4" id="KW-0804">Transcription</keyword>
<dbReference type="Gene3D" id="3.40.190.10">
    <property type="entry name" value="Periplasmic binding protein-like II"/>
    <property type="match status" value="2"/>
</dbReference>
<organism evidence="6 7">
    <name type="scientific">Mobilicoccus caccae</name>
    <dbReference type="NCBI Taxonomy" id="1859295"/>
    <lineage>
        <taxon>Bacteria</taxon>
        <taxon>Bacillati</taxon>
        <taxon>Actinomycetota</taxon>
        <taxon>Actinomycetes</taxon>
        <taxon>Micrococcales</taxon>
        <taxon>Dermatophilaceae</taxon>
        <taxon>Mobilicoccus</taxon>
    </lineage>
</organism>
<feature type="domain" description="HTH lysR-type" evidence="5">
    <location>
        <begin position="1"/>
        <end position="58"/>
    </location>
</feature>
<keyword evidence="3" id="KW-0238">DNA-binding</keyword>
<sequence>MDIQHLRAFRSVVATGSVRGAADVLGYSPSAISQQVTALQRQSGVPLLGRVGRGVEPTAAGRAMAARIDAVLGELGDLDDFVRALRDGRATTFTLAYFSSLGATWLPGIVGPLVEEFGDTRIELHMTDVHDPGRRPRPDLQLVVLPDDAPIPGGYERHLVARDTYVVALPQTHPFAGHDEVSLPELAGQTWIDNDFAQGACRQVTLEACAAAGFQPRFRVQTHDYPSALGLVATGLGISVMPALGARHLPEGVVTRPVVDPTPVRSIHALVLRDSTDLPILRRALELVHAVAGAT</sequence>
<dbReference type="Pfam" id="PF00126">
    <property type="entry name" value="HTH_1"/>
    <property type="match status" value="1"/>
</dbReference>
<dbReference type="EMBL" id="BSUO01000001">
    <property type="protein sequence ID" value="GMA41634.1"/>
    <property type="molecule type" value="Genomic_DNA"/>
</dbReference>
<dbReference type="InterPro" id="IPR036388">
    <property type="entry name" value="WH-like_DNA-bd_sf"/>
</dbReference>
<dbReference type="Pfam" id="PF03466">
    <property type="entry name" value="LysR_substrate"/>
    <property type="match status" value="1"/>
</dbReference>
<evidence type="ECO:0000313" key="7">
    <source>
        <dbReference type="Proteomes" id="UP001157126"/>
    </source>
</evidence>